<dbReference type="PANTHER" id="PTHR48010:SF96">
    <property type="entry name" value="OS05G0595800 PROTEIN"/>
    <property type="match status" value="1"/>
</dbReference>
<evidence type="ECO:0000256" key="11">
    <source>
        <dbReference type="ARBA" id="ARBA00022741"/>
    </source>
</evidence>
<dbReference type="EC" id="2.7.11.1" evidence="3"/>
<comment type="similarity">
    <text evidence="2">Belongs to the protein kinase superfamily. Ser/Thr protein kinase family.</text>
</comment>
<dbReference type="Gramene" id="TRITD2Bv1G097740.5">
    <property type="protein sequence ID" value="TRITD2Bv1G097740.5"/>
    <property type="gene ID" value="TRITD2Bv1G097740"/>
</dbReference>
<dbReference type="EMBL" id="LT934114">
    <property type="protein sequence ID" value="VAH45576.1"/>
    <property type="molecule type" value="Genomic_DNA"/>
</dbReference>
<dbReference type="FunFam" id="3.80.10.10:FF:000041">
    <property type="entry name" value="LRR receptor-like serine/threonine-protein kinase ERECTA"/>
    <property type="match status" value="1"/>
</dbReference>
<evidence type="ECO:0000256" key="4">
    <source>
        <dbReference type="ARBA" id="ARBA00022475"/>
    </source>
</evidence>
<evidence type="ECO:0000256" key="2">
    <source>
        <dbReference type="ARBA" id="ARBA00008684"/>
    </source>
</evidence>
<evidence type="ECO:0000313" key="23">
    <source>
        <dbReference type="Proteomes" id="UP000324705"/>
    </source>
</evidence>
<keyword evidence="16" id="KW-0325">Glycoprotein</keyword>
<dbReference type="AlphaFoldDB" id="A0A9R1RLB1"/>
<evidence type="ECO:0000256" key="18">
    <source>
        <dbReference type="ARBA" id="ARBA00048679"/>
    </source>
</evidence>
<dbReference type="PROSITE" id="PS00107">
    <property type="entry name" value="PROTEIN_KINASE_ATP"/>
    <property type="match status" value="1"/>
</dbReference>
<dbReference type="SUPFAM" id="SSF56112">
    <property type="entry name" value="Protein kinase-like (PK-like)"/>
    <property type="match status" value="1"/>
</dbReference>
<sequence length="759" mass="80478">MTGAGVTARPVRRFSVIPAAWLLLLLVSRVAPAAGDDGDVLLEVKSAFADDPEGVLEGWSGDGGGSSDFCSWAGVTCDPAGLRVAGLNLSGAGLAGPVPGALARLDALEVIDLSSNRLTGPIPAAIGRLQRLQLLMLYSNQLAGGIPASLGRLAALQVLRLGDNLGLSGPIPKALEELRNLTVIGLASCNFTGAIPGGLGRLAALTALNLQDNSLSGPIPADIGAMASLQALALAGNQLTGDIPPELGKLSYLQKLNLGNNSLEGAIPPELGALGELLYLNLMNNRLSGRVPRALAALSRVHTIDLSGNMLTGGLPAELGRLPQLNFLVLADNHLSGRLPGNLCSGSNEAESSTSLEHLLLSTNNFTGEIPDGLSRCRALTQLDLANNSLSGAIPPGLGELGNLTGLLLNNNSLSGELPPEIFNLTQLTSLALYHNQLIIKGSARREFRWDAIMEATANLSDQFAVGSGGSGTVYRAELPTGETVAVKRFVHMDSDMLLQDKSFAREVKILGRVRHRHLVKLLGFVSQGDHGGSMLIYEYMEKGSLYDWLHGEGKKRVLSWEARLKVAAGLVQGVEYLHHDCVPRVVHRDIKSSNVLLDGDMEAHLGDFGLAKAIAENRNGGKECSESASLFAGSYGYMAPECAYSLKATEKSDVYSTGIVLMELVTGLLPTDKTFGGDVDLVRWVQSRVDAPSPARDQVFDPALKPLVPREESSMAEVLEVALRCTRPAPGERPTARQISDLLLHVTLDYYRAGEQKR</sequence>
<evidence type="ECO:0000256" key="6">
    <source>
        <dbReference type="ARBA" id="ARBA00022614"/>
    </source>
</evidence>
<keyword evidence="5" id="KW-0723">Serine/threonine-protein kinase</keyword>
<comment type="subcellular location">
    <subcellularLocation>
        <location evidence="1">Cell membrane</location>
        <topology evidence="1">Single-pass type I membrane protein</topology>
    </subcellularLocation>
</comment>
<dbReference type="Pfam" id="PF13855">
    <property type="entry name" value="LRR_8"/>
    <property type="match status" value="1"/>
</dbReference>
<dbReference type="Pfam" id="PF00560">
    <property type="entry name" value="LRR_1"/>
    <property type="match status" value="6"/>
</dbReference>
<dbReference type="InterPro" id="IPR050994">
    <property type="entry name" value="At_inactive_RLKs"/>
</dbReference>
<evidence type="ECO:0000256" key="19">
    <source>
        <dbReference type="PROSITE-ProRule" id="PRU10141"/>
    </source>
</evidence>
<accession>A0A9R1RLB1</accession>
<dbReference type="InterPro" id="IPR008271">
    <property type="entry name" value="Ser/Thr_kinase_AS"/>
</dbReference>
<dbReference type="Pfam" id="PF08263">
    <property type="entry name" value="LRRNT_2"/>
    <property type="match status" value="1"/>
</dbReference>
<evidence type="ECO:0000256" key="8">
    <source>
        <dbReference type="ARBA" id="ARBA00022692"/>
    </source>
</evidence>
<feature type="chain" id="PRO_5040279191" description="non-specific serine/threonine protein kinase" evidence="20">
    <location>
        <begin position="36"/>
        <end position="759"/>
    </location>
</feature>
<dbReference type="InterPro" id="IPR003591">
    <property type="entry name" value="Leu-rich_rpt_typical-subtyp"/>
</dbReference>
<dbReference type="CDD" id="cd14066">
    <property type="entry name" value="STKc_IRAK"/>
    <property type="match status" value="1"/>
</dbReference>
<comment type="catalytic activity">
    <reaction evidence="18">
        <text>L-seryl-[protein] + ATP = O-phospho-L-seryl-[protein] + ADP + H(+)</text>
        <dbReference type="Rhea" id="RHEA:17989"/>
        <dbReference type="Rhea" id="RHEA-COMP:9863"/>
        <dbReference type="Rhea" id="RHEA-COMP:11604"/>
        <dbReference type="ChEBI" id="CHEBI:15378"/>
        <dbReference type="ChEBI" id="CHEBI:29999"/>
        <dbReference type="ChEBI" id="CHEBI:30616"/>
        <dbReference type="ChEBI" id="CHEBI:83421"/>
        <dbReference type="ChEBI" id="CHEBI:456216"/>
        <dbReference type="EC" id="2.7.11.1"/>
    </reaction>
</comment>
<evidence type="ECO:0000256" key="7">
    <source>
        <dbReference type="ARBA" id="ARBA00022679"/>
    </source>
</evidence>
<feature type="signal peptide" evidence="20">
    <location>
        <begin position="1"/>
        <end position="35"/>
    </location>
</feature>
<evidence type="ECO:0000256" key="3">
    <source>
        <dbReference type="ARBA" id="ARBA00012513"/>
    </source>
</evidence>
<dbReference type="PANTHER" id="PTHR48010">
    <property type="entry name" value="OS05G0588300 PROTEIN"/>
    <property type="match status" value="1"/>
</dbReference>
<feature type="binding site" evidence="19">
    <location>
        <position position="488"/>
    </location>
    <ligand>
        <name>ATP</name>
        <dbReference type="ChEBI" id="CHEBI:30616"/>
    </ligand>
</feature>
<dbReference type="Proteomes" id="UP000324705">
    <property type="component" value="Chromosome 2B"/>
</dbReference>
<evidence type="ECO:0000256" key="13">
    <source>
        <dbReference type="ARBA" id="ARBA00022840"/>
    </source>
</evidence>
<evidence type="ECO:0000256" key="9">
    <source>
        <dbReference type="ARBA" id="ARBA00022729"/>
    </source>
</evidence>
<dbReference type="SMART" id="SM00220">
    <property type="entry name" value="S_TKc"/>
    <property type="match status" value="1"/>
</dbReference>
<dbReference type="SMART" id="SM00369">
    <property type="entry name" value="LRR_TYP"/>
    <property type="match status" value="6"/>
</dbReference>
<evidence type="ECO:0000256" key="16">
    <source>
        <dbReference type="ARBA" id="ARBA00023180"/>
    </source>
</evidence>
<evidence type="ECO:0000256" key="10">
    <source>
        <dbReference type="ARBA" id="ARBA00022737"/>
    </source>
</evidence>
<dbReference type="FunFam" id="1.10.510.10:FF:001948">
    <property type="entry name" value="Uncharacterized protein"/>
    <property type="match status" value="1"/>
</dbReference>
<gene>
    <name evidence="22" type="ORF">TRITD_2Bv1G097740</name>
</gene>
<keyword evidence="14" id="KW-1133">Transmembrane helix</keyword>
<dbReference type="InterPro" id="IPR001611">
    <property type="entry name" value="Leu-rich_rpt"/>
</dbReference>
<dbReference type="FunFam" id="3.30.200.20:FF:000260">
    <property type="entry name" value="LRR receptor-like serine/threonine-protein kinase RPK2"/>
    <property type="match status" value="1"/>
</dbReference>
<evidence type="ECO:0000256" key="20">
    <source>
        <dbReference type="SAM" id="SignalP"/>
    </source>
</evidence>
<dbReference type="Gene3D" id="3.80.10.10">
    <property type="entry name" value="Ribonuclease Inhibitor"/>
    <property type="match status" value="3"/>
</dbReference>
<evidence type="ECO:0000256" key="15">
    <source>
        <dbReference type="ARBA" id="ARBA00023136"/>
    </source>
</evidence>
<dbReference type="InterPro" id="IPR013210">
    <property type="entry name" value="LRR_N_plant-typ"/>
</dbReference>
<comment type="catalytic activity">
    <reaction evidence="17">
        <text>L-threonyl-[protein] + ATP = O-phospho-L-threonyl-[protein] + ADP + H(+)</text>
        <dbReference type="Rhea" id="RHEA:46608"/>
        <dbReference type="Rhea" id="RHEA-COMP:11060"/>
        <dbReference type="Rhea" id="RHEA-COMP:11605"/>
        <dbReference type="ChEBI" id="CHEBI:15378"/>
        <dbReference type="ChEBI" id="CHEBI:30013"/>
        <dbReference type="ChEBI" id="CHEBI:30616"/>
        <dbReference type="ChEBI" id="CHEBI:61977"/>
        <dbReference type="ChEBI" id="CHEBI:456216"/>
        <dbReference type="EC" id="2.7.11.1"/>
    </reaction>
</comment>
<dbReference type="InterPro" id="IPR011009">
    <property type="entry name" value="Kinase-like_dom_sf"/>
</dbReference>
<dbReference type="GO" id="GO:0006950">
    <property type="term" value="P:response to stress"/>
    <property type="evidence" value="ECO:0007669"/>
    <property type="project" value="UniProtKB-ARBA"/>
</dbReference>
<evidence type="ECO:0000256" key="12">
    <source>
        <dbReference type="ARBA" id="ARBA00022777"/>
    </source>
</evidence>
<dbReference type="InterPro" id="IPR000719">
    <property type="entry name" value="Prot_kinase_dom"/>
</dbReference>
<reference evidence="22 23" key="1">
    <citation type="submission" date="2017-09" db="EMBL/GenBank/DDBJ databases">
        <authorList>
            <consortium name="International Durum Wheat Genome Sequencing Consortium (IDWGSC)"/>
            <person name="Milanesi L."/>
        </authorList>
    </citation>
    <scope>NUCLEOTIDE SEQUENCE [LARGE SCALE GENOMIC DNA]</scope>
    <source>
        <strain evidence="23">cv. Svevo</strain>
    </source>
</reference>
<keyword evidence="8" id="KW-0812">Transmembrane</keyword>
<keyword evidence="13 19" id="KW-0067">ATP-binding</keyword>
<evidence type="ECO:0000256" key="14">
    <source>
        <dbReference type="ARBA" id="ARBA00022989"/>
    </source>
</evidence>
<keyword evidence="11 19" id="KW-0547">Nucleotide-binding</keyword>
<dbReference type="SUPFAM" id="SSF52047">
    <property type="entry name" value="RNI-like"/>
    <property type="match status" value="1"/>
</dbReference>
<keyword evidence="12" id="KW-0418">Kinase</keyword>
<feature type="domain" description="Protein kinase" evidence="21">
    <location>
        <begin position="460"/>
        <end position="749"/>
    </location>
</feature>
<keyword evidence="9 20" id="KW-0732">Signal</keyword>
<dbReference type="PROSITE" id="PS00108">
    <property type="entry name" value="PROTEIN_KINASE_ST"/>
    <property type="match status" value="1"/>
</dbReference>
<keyword evidence="7" id="KW-0808">Transferase</keyword>
<keyword evidence="23" id="KW-1185">Reference proteome</keyword>
<keyword evidence="10" id="KW-0677">Repeat</keyword>
<dbReference type="GO" id="GO:0005886">
    <property type="term" value="C:plasma membrane"/>
    <property type="evidence" value="ECO:0007669"/>
    <property type="project" value="UniProtKB-SubCell"/>
</dbReference>
<dbReference type="PROSITE" id="PS50011">
    <property type="entry name" value="PROTEIN_KINASE_DOM"/>
    <property type="match status" value="1"/>
</dbReference>
<keyword evidence="4" id="KW-1003">Cell membrane</keyword>
<dbReference type="Pfam" id="PF00069">
    <property type="entry name" value="Pkinase"/>
    <property type="match status" value="1"/>
</dbReference>
<evidence type="ECO:0000313" key="22">
    <source>
        <dbReference type="EMBL" id="VAH45576.1"/>
    </source>
</evidence>
<dbReference type="Gene3D" id="3.30.200.20">
    <property type="entry name" value="Phosphorylase Kinase, domain 1"/>
    <property type="match status" value="1"/>
</dbReference>
<evidence type="ECO:0000259" key="21">
    <source>
        <dbReference type="PROSITE" id="PS50011"/>
    </source>
</evidence>
<keyword evidence="15" id="KW-0472">Membrane</keyword>
<evidence type="ECO:0000256" key="17">
    <source>
        <dbReference type="ARBA" id="ARBA00047899"/>
    </source>
</evidence>
<dbReference type="InterPro" id="IPR032675">
    <property type="entry name" value="LRR_dom_sf"/>
</dbReference>
<dbReference type="Gene3D" id="1.10.510.10">
    <property type="entry name" value="Transferase(Phosphotransferase) domain 1"/>
    <property type="match status" value="1"/>
</dbReference>
<name>A0A9R1RLB1_TRITD</name>
<protein>
    <recommendedName>
        <fullName evidence="3">non-specific serine/threonine protein kinase</fullName>
        <ecNumber evidence="3">2.7.11.1</ecNumber>
    </recommendedName>
</protein>
<dbReference type="GO" id="GO:0004674">
    <property type="term" value="F:protein serine/threonine kinase activity"/>
    <property type="evidence" value="ECO:0007669"/>
    <property type="project" value="UniProtKB-KW"/>
</dbReference>
<evidence type="ECO:0000256" key="5">
    <source>
        <dbReference type="ARBA" id="ARBA00022527"/>
    </source>
</evidence>
<keyword evidence="6" id="KW-0433">Leucine-rich repeat</keyword>
<evidence type="ECO:0000256" key="1">
    <source>
        <dbReference type="ARBA" id="ARBA00004251"/>
    </source>
</evidence>
<proteinExistence type="inferred from homology"/>
<dbReference type="GO" id="GO:0005524">
    <property type="term" value="F:ATP binding"/>
    <property type="evidence" value="ECO:0007669"/>
    <property type="project" value="UniProtKB-UniRule"/>
</dbReference>
<dbReference type="FunFam" id="3.80.10.10:FF:000095">
    <property type="entry name" value="LRR receptor-like serine/threonine-protein kinase GSO1"/>
    <property type="match status" value="1"/>
</dbReference>
<dbReference type="InterPro" id="IPR017441">
    <property type="entry name" value="Protein_kinase_ATP_BS"/>
</dbReference>
<organism evidence="22 23">
    <name type="scientific">Triticum turgidum subsp. durum</name>
    <name type="common">Durum wheat</name>
    <name type="synonym">Triticum durum</name>
    <dbReference type="NCBI Taxonomy" id="4567"/>
    <lineage>
        <taxon>Eukaryota</taxon>
        <taxon>Viridiplantae</taxon>
        <taxon>Streptophyta</taxon>
        <taxon>Embryophyta</taxon>
        <taxon>Tracheophyta</taxon>
        <taxon>Spermatophyta</taxon>
        <taxon>Magnoliopsida</taxon>
        <taxon>Liliopsida</taxon>
        <taxon>Poales</taxon>
        <taxon>Poaceae</taxon>
        <taxon>BOP clade</taxon>
        <taxon>Pooideae</taxon>
        <taxon>Triticodae</taxon>
        <taxon>Triticeae</taxon>
        <taxon>Triticinae</taxon>
        <taxon>Triticum</taxon>
    </lineage>
</organism>